<evidence type="ECO:0000259" key="3">
    <source>
        <dbReference type="Pfam" id="PF15796"/>
    </source>
</evidence>
<reference evidence="4" key="2">
    <citation type="submission" date="2025-09" db="UniProtKB">
        <authorList>
            <consortium name="Ensembl"/>
        </authorList>
    </citation>
    <scope>IDENTIFICATION</scope>
</reference>
<accession>A0A0D9S0I3</accession>
<dbReference type="Pfam" id="PF15796">
    <property type="entry name" value="KELK"/>
    <property type="match status" value="1"/>
</dbReference>
<dbReference type="Proteomes" id="UP000029965">
    <property type="component" value="Unplaced"/>
</dbReference>
<dbReference type="InterPro" id="IPR031597">
    <property type="entry name" value="KELK"/>
</dbReference>
<evidence type="ECO:0000256" key="1">
    <source>
        <dbReference type="ARBA" id="ARBA00023054"/>
    </source>
</evidence>
<dbReference type="Ensembl" id="ENSCSAT00000016463.1">
    <property type="protein sequence ID" value="ENSCSAP00000014372.1"/>
    <property type="gene ID" value="ENSCSAG00000018364.1"/>
</dbReference>
<sequence>MVRQENEDLCEQLVEASELLKSQAKELKDAHQQQRLALQDLLELSELVAELCSQKQKVWDKEEEMEVAMQKVNTMRQE</sequence>
<protein>
    <recommendedName>
        <fullName evidence="3">KELK-motif containing domain-containing protein</fullName>
    </recommendedName>
</protein>
<proteinExistence type="predicted"/>
<feature type="domain" description="KELK-motif containing" evidence="3">
    <location>
        <begin position="2"/>
        <end position="66"/>
    </location>
</feature>
<dbReference type="STRING" id="60711.ENSCSAP00000014372"/>
<evidence type="ECO:0000313" key="5">
    <source>
        <dbReference type="Proteomes" id="UP000029965"/>
    </source>
</evidence>
<dbReference type="eggNOG" id="ENOG502TD6C">
    <property type="taxonomic scope" value="Eukaryota"/>
</dbReference>
<reference evidence="4" key="1">
    <citation type="submission" date="2025-08" db="UniProtKB">
        <authorList>
            <consortium name="Ensembl"/>
        </authorList>
    </citation>
    <scope>IDENTIFICATION</scope>
</reference>
<dbReference type="Bgee" id="ENSCSAG00000018364">
    <property type="expression patterns" value="Expressed in blood and 1 other cell type or tissue"/>
</dbReference>
<organism evidence="4 5">
    <name type="scientific">Chlorocebus sabaeus</name>
    <name type="common">Green monkey</name>
    <name type="synonym">Simia sabaea</name>
    <dbReference type="NCBI Taxonomy" id="60711"/>
    <lineage>
        <taxon>Eukaryota</taxon>
        <taxon>Metazoa</taxon>
        <taxon>Chordata</taxon>
        <taxon>Craniata</taxon>
        <taxon>Vertebrata</taxon>
        <taxon>Euteleostomi</taxon>
        <taxon>Mammalia</taxon>
        <taxon>Eutheria</taxon>
        <taxon>Euarchontoglires</taxon>
        <taxon>Primates</taxon>
        <taxon>Haplorrhini</taxon>
        <taxon>Catarrhini</taxon>
        <taxon>Cercopithecidae</taxon>
        <taxon>Cercopithecinae</taxon>
        <taxon>Chlorocebus</taxon>
    </lineage>
</organism>
<keyword evidence="1 2" id="KW-0175">Coiled coil</keyword>
<keyword evidence="5" id="KW-1185">Reference proteome</keyword>
<evidence type="ECO:0000313" key="4">
    <source>
        <dbReference type="Ensembl" id="ENSCSAP00000014372.1"/>
    </source>
</evidence>
<feature type="coiled-coil region" evidence="2">
    <location>
        <begin position="6"/>
        <end position="44"/>
    </location>
</feature>
<evidence type="ECO:0000256" key="2">
    <source>
        <dbReference type="SAM" id="Coils"/>
    </source>
</evidence>
<dbReference type="AlphaFoldDB" id="A0A0D9S0I3"/>
<name>A0A0D9S0I3_CHLSB</name>